<feature type="region of interest" description="Disordered" evidence="1">
    <location>
        <begin position="1"/>
        <end position="21"/>
    </location>
</feature>
<dbReference type="RefSeq" id="WP_328964251.1">
    <property type="nucleotide sequence ID" value="NZ_CP108090.1"/>
</dbReference>
<protein>
    <recommendedName>
        <fullName evidence="4">Integrase</fullName>
    </recommendedName>
</protein>
<accession>A0ABZ1TM89</accession>
<dbReference type="Proteomes" id="UP001432039">
    <property type="component" value="Chromosome"/>
</dbReference>
<evidence type="ECO:0000256" key="1">
    <source>
        <dbReference type="SAM" id="MobiDB-lite"/>
    </source>
</evidence>
<reference evidence="2" key="1">
    <citation type="submission" date="2022-10" db="EMBL/GenBank/DDBJ databases">
        <title>The complete genomes of actinobacterial strains from the NBC collection.</title>
        <authorList>
            <person name="Joergensen T.S."/>
            <person name="Alvarez Arevalo M."/>
            <person name="Sterndorff E.B."/>
            <person name="Faurdal D."/>
            <person name="Vuksanovic O."/>
            <person name="Mourched A.-S."/>
            <person name="Charusanti P."/>
            <person name="Shaw S."/>
            <person name="Blin K."/>
            <person name="Weber T."/>
        </authorList>
    </citation>
    <scope>NUCLEOTIDE SEQUENCE</scope>
    <source>
        <strain evidence="2">NBC_00248</strain>
    </source>
</reference>
<gene>
    <name evidence="2" type="ORF">OG517_33185</name>
</gene>
<sequence>MKSSWARAAGPSERNFYGHAFRRQPQRRITVEHANTEVEQ</sequence>
<evidence type="ECO:0000313" key="3">
    <source>
        <dbReference type="Proteomes" id="UP001432039"/>
    </source>
</evidence>
<evidence type="ECO:0008006" key="4">
    <source>
        <dbReference type="Google" id="ProtNLM"/>
    </source>
</evidence>
<proteinExistence type="predicted"/>
<keyword evidence="3" id="KW-1185">Reference proteome</keyword>
<organism evidence="2 3">
    <name type="scientific">Streptomyces virginiae</name>
    <name type="common">Streptomyces cinnamonensis</name>
    <dbReference type="NCBI Taxonomy" id="1961"/>
    <lineage>
        <taxon>Bacteria</taxon>
        <taxon>Bacillati</taxon>
        <taxon>Actinomycetota</taxon>
        <taxon>Actinomycetes</taxon>
        <taxon>Kitasatosporales</taxon>
        <taxon>Streptomycetaceae</taxon>
        <taxon>Streptomyces</taxon>
    </lineage>
</organism>
<evidence type="ECO:0000313" key="2">
    <source>
        <dbReference type="EMBL" id="WUQ15876.1"/>
    </source>
</evidence>
<dbReference type="EMBL" id="CP108090">
    <property type="protein sequence ID" value="WUQ15876.1"/>
    <property type="molecule type" value="Genomic_DNA"/>
</dbReference>
<name>A0ABZ1TM89_STRVG</name>